<dbReference type="STRING" id="1852522.SAMN06295960_3483"/>
<dbReference type="Gene3D" id="3.30.70.270">
    <property type="match status" value="1"/>
</dbReference>
<accession>A0A1X7LJD5</accession>
<dbReference type="NCBIfam" id="TIGR00254">
    <property type="entry name" value="GGDEF"/>
    <property type="match status" value="1"/>
</dbReference>
<evidence type="ECO:0000313" key="4">
    <source>
        <dbReference type="Proteomes" id="UP000193834"/>
    </source>
</evidence>
<dbReference type="OrthoDB" id="9759607at2"/>
<dbReference type="InterPro" id="IPR050469">
    <property type="entry name" value="Diguanylate_Cyclase"/>
</dbReference>
<feature type="region of interest" description="Disordered" evidence="1">
    <location>
        <begin position="362"/>
        <end position="390"/>
    </location>
</feature>
<dbReference type="PANTHER" id="PTHR45138:SF9">
    <property type="entry name" value="DIGUANYLATE CYCLASE DGCM-RELATED"/>
    <property type="match status" value="1"/>
</dbReference>
<dbReference type="InterPro" id="IPR029787">
    <property type="entry name" value="Nucleotide_cyclase"/>
</dbReference>
<keyword evidence="2" id="KW-0812">Transmembrane</keyword>
<proteinExistence type="predicted"/>
<dbReference type="RefSeq" id="WP_085496270.1">
    <property type="nucleotide sequence ID" value="NZ_FXAZ01000005.1"/>
</dbReference>
<organism evidence="3 4">
    <name type="scientific">Paenibacillus aquistagni</name>
    <dbReference type="NCBI Taxonomy" id="1852522"/>
    <lineage>
        <taxon>Bacteria</taxon>
        <taxon>Bacillati</taxon>
        <taxon>Bacillota</taxon>
        <taxon>Bacilli</taxon>
        <taxon>Bacillales</taxon>
        <taxon>Paenibacillaceae</taxon>
        <taxon>Paenibacillus</taxon>
    </lineage>
</organism>
<dbReference type="InterPro" id="IPR043128">
    <property type="entry name" value="Rev_trsase/Diguanyl_cyclase"/>
</dbReference>
<sequence length="390" mass="45127">MNEFLMFIPDSYETAAFSVYCLIYLMIIMITLALRVYTRQRSFAYIWLSIGLALVLIDRIIMVSDYSHALLTQHWFGIGRASMLALSYILLNLAVLRLYKRMNRRMRNRFILLAAGIPVSAVLSVSLMPVESTHSGLYWPTIVYQMICALLCYFWVAPRINQRIPYLLGLLTYNLYLVILMLNAYIYESGNDFLFSITQVTALLFYSILLLIFFERIIENLQSTYRTSITDGLTGLYNKRYMYQRMNQWFNHRNRYGALIFCDLDNFKRLNDTEGHMYADEVLKKTAHIIREEVEEYGLAGRFGGEELIAFITNKHVNPVELAESIRVRIEQETGATGSFGISIHKSKLTVDDLVQQADEAMYSSKQRGKNRVTSFDQLSNASHYPSKSS</sequence>
<feature type="transmembrane region" description="Helical" evidence="2">
    <location>
        <begin position="74"/>
        <end position="98"/>
    </location>
</feature>
<feature type="transmembrane region" description="Helical" evidence="2">
    <location>
        <begin position="15"/>
        <end position="37"/>
    </location>
</feature>
<reference evidence="3 4" key="1">
    <citation type="submission" date="2017-04" db="EMBL/GenBank/DDBJ databases">
        <authorList>
            <person name="Afonso C.L."/>
            <person name="Miller P.J."/>
            <person name="Scott M.A."/>
            <person name="Spackman E."/>
            <person name="Goraichik I."/>
            <person name="Dimitrov K.M."/>
            <person name="Suarez D.L."/>
            <person name="Swayne D.E."/>
        </authorList>
    </citation>
    <scope>NUCLEOTIDE SEQUENCE [LARGE SCALE GENOMIC DNA]</scope>
    <source>
        <strain evidence="3 4">11</strain>
    </source>
</reference>
<evidence type="ECO:0000256" key="1">
    <source>
        <dbReference type="SAM" id="MobiDB-lite"/>
    </source>
</evidence>
<gene>
    <name evidence="3" type="ORF">SAMN06295960_3483</name>
</gene>
<dbReference type="PROSITE" id="PS50887">
    <property type="entry name" value="GGDEF"/>
    <property type="match status" value="1"/>
</dbReference>
<dbReference type="InterPro" id="IPR000160">
    <property type="entry name" value="GGDEF_dom"/>
</dbReference>
<dbReference type="Proteomes" id="UP000193834">
    <property type="component" value="Unassembled WGS sequence"/>
</dbReference>
<feature type="transmembrane region" description="Helical" evidence="2">
    <location>
        <begin position="44"/>
        <end position="62"/>
    </location>
</feature>
<evidence type="ECO:0000313" key="3">
    <source>
        <dbReference type="EMBL" id="SMG53362.1"/>
    </source>
</evidence>
<feature type="transmembrane region" description="Helical" evidence="2">
    <location>
        <begin position="168"/>
        <end position="187"/>
    </location>
</feature>
<feature type="transmembrane region" description="Helical" evidence="2">
    <location>
        <begin position="193"/>
        <end position="214"/>
    </location>
</feature>
<dbReference type="GO" id="GO:0052621">
    <property type="term" value="F:diguanylate cyclase activity"/>
    <property type="evidence" value="ECO:0007669"/>
    <property type="project" value="TreeGrafter"/>
</dbReference>
<keyword evidence="2" id="KW-0472">Membrane</keyword>
<feature type="compositionally biased region" description="Polar residues" evidence="1">
    <location>
        <begin position="372"/>
        <end position="390"/>
    </location>
</feature>
<evidence type="ECO:0000256" key="2">
    <source>
        <dbReference type="SAM" id="Phobius"/>
    </source>
</evidence>
<dbReference type="CDD" id="cd01949">
    <property type="entry name" value="GGDEF"/>
    <property type="match status" value="1"/>
</dbReference>
<name>A0A1X7LJD5_9BACL</name>
<feature type="transmembrane region" description="Helical" evidence="2">
    <location>
        <begin position="136"/>
        <end position="156"/>
    </location>
</feature>
<dbReference type="AlphaFoldDB" id="A0A1X7LJD5"/>
<keyword evidence="4" id="KW-1185">Reference proteome</keyword>
<keyword evidence="2" id="KW-1133">Transmembrane helix</keyword>
<dbReference type="SMART" id="SM00267">
    <property type="entry name" value="GGDEF"/>
    <property type="match status" value="1"/>
</dbReference>
<dbReference type="EMBL" id="FXAZ01000005">
    <property type="protein sequence ID" value="SMG53362.1"/>
    <property type="molecule type" value="Genomic_DNA"/>
</dbReference>
<dbReference type="SUPFAM" id="SSF55073">
    <property type="entry name" value="Nucleotide cyclase"/>
    <property type="match status" value="1"/>
</dbReference>
<protein>
    <submittedName>
        <fullName evidence="3">Diguanylate cyclase (GGDEF) domain-containing protein</fullName>
    </submittedName>
</protein>
<dbReference type="PANTHER" id="PTHR45138">
    <property type="entry name" value="REGULATORY COMPONENTS OF SENSORY TRANSDUCTION SYSTEM"/>
    <property type="match status" value="1"/>
</dbReference>
<feature type="transmembrane region" description="Helical" evidence="2">
    <location>
        <begin position="110"/>
        <end position="130"/>
    </location>
</feature>
<dbReference type="Pfam" id="PF00990">
    <property type="entry name" value="GGDEF"/>
    <property type="match status" value="1"/>
</dbReference>